<name>A0A382P368_9ZZZZ</name>
<evidence type="ECO:0000313" key="2">
    <source>
        <dbReference type="EMBL" id="SVC67310.1"/>
    </source>
</evidence>
<feature type="transmembrane region" description="Helical" evidence="1">
    <location>
        <begin position="105"/>
        <end position="129"/>
    </location>
</feature>
<accession>A0A382P368</accession>
<keyword evidence="1" id="KW-0812">Transmembrane</keyword>
<dbReference type="EMBL" id="UINC01104283">
    <property type="protein sequence ID" value="SVC67310.1"/>
    <property type="molecule type" value="Genomic_DNA"/>
</dbReference>
<feature type="transmembrane region" description="Helical" evidence="1">
    <location>
        <begin position="34"/>
        <end position="55"/>
    </location>
</feature>
<protein>
    <recommendedName>
        <fullName evidence="3">CDP-alcohol phosphatidyltransferase</fullName>
    </recommendedName>
</protein>
<evidence type="ECO:0000256" key="1">
    <source>
        <dbReference type="SAM" id="Phobius"/>
    </source>
</evidence>
<sequence length="167" mass="19267">MHTDILIPIIQKKGHESEYLSYITRKISFWITRLCIRLNIHSNTITGISLFFAIVGAICQSSTELKYINISILFMLIYNIFDHVDGELARYEKKFRKEQKGLDGPYFDALVHYFFTPLLFFSIGLAAYHTNGNEGSLWCGLFVGMWLSSYGHSASYRVLMDYIFHAG</sequence>
<dbReference type="InterPro" id="IPR043130">
    <property type="entry name" value="CDP-OH_PTrfase_TM_dom"/>
</dbReference>
<keyword evidence="1" id="KW-0472">Membrane</keyword>
<evidence type="ECO:0008006" key="3">
    <source>
        <dbReference type="Google" id="ProtNLM"/>
    </source>
</evidence>
<feature type="transmembrane region" description="Helical" evidence="1">
    <location>
        <begin position="135"/>
        <end position="152"/>
    </location>
</feature>
<keyword evidence="1" id="KW-1133">Transmembrane helix</keyword>
<dbReference type="AlphaFoldDB" id="A0A382P368"/>
<organism evidence="2">
    <name type="scientific">marine metagenome</name>
    <dbReference type="NCBI Taxonomy" id="408172"/>
    <lineage>
        <taxon>unclassified sequences</taxon>
        <taxon>metagenomes</taxon>
        <taxon>ecological metagenomes</taxon>
    </lineage>
</organism>
<proteinExistence type="predicted"/>
<reference evidence="2" key="1">
    <citation type="submission" date="2018-05" db="EMBL/GenBank/DDBJ databases">
        <authorList>
            <person name="Lanie J.A."/>
            <person name="Ng W.-L."/>
            <person name="Kazmierczak K.M."/>
            <person name="Andrzejewski T.M."/>
            <person name="Davidsen T.M."/>
            <person name="Wayne K.J."/>
            <person name="Tettelin H."/>
            <person name="Glass J.I."/>
            <person name="Rusch D."/>
            <person name="Podicherti R."/>
            <person name="Tsui H.-C.T."/>
            <person name="Winkler M.E."/>
        </authorList>
    </citation>
    <scope>NUCLEOTIDE SEQUENCE</scope>
</reference>
<dbReference type="Gene3D" id="1.20.120.1760">
    <property type="match status" value="1"/>
</dbReference>
<gene>
    <name evidence="2" type="ORF">METZ01_LOCUS320164</name>
</gene>
<feature type="non-terminal residue" evidence="2">
    <location>
        <position position="167"/>
    </location>
</feature>